<evidence type="ECO:0000256" key="5">
    <source>
        <dbReference type="ARBA" id="ARBA00022692"/>
    </source>
</evidence>
<dbReference type="Pfam" id="PF08345">
    <property type="entry name" value="YscJ_FliF_C"/>
    <property type="match status" value="1"/>
</dbReference>
<comment type="caution">
    <text evidence="13">The sequence shown here is derived from an EMBL/GenBank/DDBJ whole genome shotgun (WGS) entry which is preliminary data.</text>
</comment>
<evidence type="ECO:0000256" key="1">
    <source>
        <dbReference type="ARBA" id="ARBA00004117"/>
    </source>
</evidence>
<evidence type="ECO:0000256" key="10">
    <source>
        <dbReference type="SAM" id="Phobius"/>
    </source>
</evidence>
<reference evidence="13 14" key="1">
    <citation type="submission" date="2023-08" db="EMBL/GenBank/DDBJ databases">
        <title>Functional and genomic diversity of the sorghum phyllosphere microbiome.</title>
        <authorList>
            <person name="Shade A."/>
        </authorList>
    </citation>
    <scope>NUCLEOTIDE SEQUENCE [LARGE SCALE GENOMIC DNA]</scope>
    <source>
        <strain evidence="13 14">SORGH_AS_0919</strain>
    </source>
</reference>
<evidence type="ECO:0000256" key="4">
    <source>
        <dbReference type="ARBA" id="ARBA00022475"/>
    </source>
</evidence>
<evidence type="ECO:0000259" key="12">
    <source>
        <dbReference type="Pfam" id="PF08345"/>
    </source>
</evidence>
<dbReference type="PANTHER" id="PTHR30046">
    <property type="entry name" value="FLAGELLAR M-RING PROTEIN"/>
    <property type="match status" value="1"/>
</dbReference>
<comment type="similarity">
    <text evidence="3 9">Belongs to the FliF family.</text>
</comment>
<evidence type="ECO:0000256" key="7">
    <source>
        <dbReference type="ARBA" id="ARBA00023136"/>
    </source>
</evidence>
<feature type="transmembrane region" description="Helical" evidence="10">
    <location>
        <begin position="423"/>
        <end position="444"/>
    </location>
</feature>
<dbReference type="PRINTS" id="PR01009">
    <property type="entry name" value="FLGMRINGFLIF"/>
</dbReference>
<dbReference type="InterPro" id="IPR045851">
    <property type="entry name" value="AMP-bd_C_sf"/>
</dbReference>
<comment type="function">
    <text evidence="9">The M ring may be actively involved in energy transduction.</text>
</comment>
<sequence>MPAAVTSLWTRLRATIAGFTLAQRTIAIIGIAVLAMGVFALASWMSRPTLTPLFSGLSASDASAVVEQLRSGSIPYELTDGGSTVLVPETAVYEQRLAAAAAGLPSAESSGYSLFDKMGVTSSEFQQSVTYKRAIEGELARTIGALENVTTASVQLALPEESVFVSQKVEPTASVFIETSRGVALPPEQVEAIVHLTSAAVSGMKPENVAVVDAAGRTLSAIGGDATRNADQQAGAYETRMAASVQQMLDTVLGSGNATVSVAAEMQQAATERVDETYTPVEGALPATEESSTESYTGTGGQTGVLGTELPAGVGGAGTYESTQTNRSNVVNKTVESTSTPAGAVARQTVAVAVNADGTDVVDVAQLEALVTSAAGIDRARGDQVTVELVAFSDQGAAAAQAALDAAREAEEAERSAETLRTAIIAVVVVLGLVGATIAGLVIARRRRAAAEAESVMTLTPVDEPLDRFDALTRGLATPLLDEAPTVPLPAMAVDPEPEPDPEPVQVALDRRRAEIGDFARRDPARTADLLRRLVRDSTDA</sequence>
<feature type="domain" description="Flagellar M-ring N-terminal" evidence="11">
    <location>
        <begin position="46"/>
        <end position="220"/>
    </location>
</feature>
<dbReference type="Proteomes" id="UP001260188">
    <property type="component" value="Unassembled WGS sequence"/>
</dbReference>
<proteinExistence type="inferred from homology"/>
<evidence type="ECO:0000256" key="8">
    <source>
        <dbReference type="ARBA" id="ARBA00023143"/>
    </source>
</evidence>
<keyword evidence="13" id="KW-0969">Cilium</keyword>
<dbReference type="EMBL" id="JAVIZA010000001">
    <property type="protein sequence ID" value="MDR6167734.1"/>
    <property type="molecule type" value="Genomic_DNA"/>
</dbReference>
<keyword evidence="4" id="KW-1003">Cell membrane</keyword>
<gene>
    <name evidence="13" type="ORF">QE367_001938</name>
</gene>
<dbReference type="Pfam" id="PF01514">
    <property type="entry name" value="YscJ_FliF"/>
    <property type="match status" value="1"/>
</dbReference>
<keyword evidence="8 9" id="KW-0975">Bacterial flagellum</keyword>
<dbReference type="InterPro" id="IPR000067">
    <property type="entry name" value="FlgMring_FliF"/>
</dbReference>
<dbReference type="PANTHER" id="PTHR30046:SF0">
    <property type="entry name" value="FLAGELLAR M-RING PROTEIN"/>
    <property type="match status" value="1"/>
</dbReference>
<feature type="transmembrane region" description="Helical" evidence="10">
    <location>
        <begin position="21"/>
        <end position="45"/>
    </location>
</feature>
<keyword evidence="13" id="KW-0966">Cell projection</keyword>
<keyword evidence="14" id="KW-1185">Reference proteome</keyword>
<evidence type="ECO:0000259" key="11">
    <source>
        <dbReference type="Pfam" id="PF01514"/>
    </source>
</evidence>
<dbReference type="InterPro" id="IPR006182">
    <property type="entry name" value="FliF_N_dom"/>
</dbReference>
<feature type="domain" description="Flagellar M-ring C-terminal" evidence="12">
    <location>
        <begin position="249"/>
        <end position="392"/>
    </location>
</feature>
<keyword evidence="5 10" id="KW-0812">Transmembrane</keyword>
<dbReference type="NCBIfam" id="TIGR00206">
    <property type="entry name" value="fliF"/>
    <property type="match status" value="1"/>
</dbReference>
<protein>
    <recommendedName>
        <fullName evidence="9">Flagellar M-ring protein</fullName>
    </recommendedName>
</protein>
<dbReference type="InterPro" id="IPR013556">
    <property type="entry name" value="Flag_M-ring_C"/>
</dbReference>
<evidence type="ECO:0000313" key="13">
    <source>
        <dbReference type="EMBL" id="MDR6167734.1"/>
    </source>
</evidence>
<dbReference type="Gene3D" id="3.30.300.30">
    <property type="match status" value="1"/>
</dbReference>
<organism evidence="13 14">
    <name type="scientific">Microbacterium paludicola</name>
    <dbReference type="NCBI Taxonomy" id="300019"/>
    <lineage>
        <taxon>Bacteria</taxon>
        <taxon>Bacillati</taxon>
        <taxon>Actinomycetota</taxon>
        <taxon>Actinomycetes</taxon>
        <taxon>Micrococcales</taxon>
        <taxon>Microbacteriaceae</taxon>
        <taxon>Microbacterium</taxon>
    </lineage>
</organism>
<keyword evidence="6 10" id="KW-1133">Transmembrane helix</keyword>
<dbReference type="RefSeq" id="WP_036304749.1">
    <property type="nucleotide sequence ID" value="NZ_CP018134.1"/>
</dbReference>
<keyword evidence="7 10" id="KW-0472">Membrane</keyword>
<comment type="subcellular location">
    <subcellularLocation>
        <location evidence="1 9">Bacterial flagellum basal body</location>
    </subcellularLocation>
    <subcellularLocation>
        <location evidence="2">Cell membrane</location>
        <topology evidence="2">Multi-pass membrane protein</topology>
    </subcellularLocation>
</comment>
<evidence type="ECO:0000256" key="6">
    <source>
        <dbReference type="ARBA" id="ARBA00022989"/>
    </source>
</evidence>
<evidence type="ECO:0000313" key="14">
    <source>
        <dbReference type="Proteomes" id="UP001260188"/>
    </source>
</evidence>
<name>A0ABU1I465_9MICO</name>
<keyword evidence="13" id="KW-0282">Flagellum</keyword>
<dbReference type="PIRSF" id="PIRSF004862">
    <property type="entry name" value="FliF"/>
    <property type="match status" value="1"/>
</dbReference>
<evidence type="ECO:0000256" key="3">
    <source>
        <dbReference type="ARBA" id="ARBA00007971"/>
    </source>
</evidence>
<evidence type="ECO:0000256" key="2">
    <source>
        <dbReference type="ARBA" id="ARBA00004651"/>
    </source>
</evidence>
<dbReference type="InterPro" id="IPR043427">
    <property type="entry name" value="YscJ/FliF"/>
</dbReference>
<accession>A0ABU1I465</accession>
<evidence type="ECO:0000256" key="9">
    <source>
        <dbReference type="PIRNR" id="PIRNR004862"/>
    </source>
</evidence>